<reference evidence="2 3" key="1">
    <citation type="submission" date="2019-12" db="EMBL/GenBank/DDBJ databases">
        <title>Deinococcus sp. HMF7620 Genome sequencing and assembly.</title>
        <authorList>
            <person name="Kang H."/>
            <person name="Kim H."/>
            <person name="Joh K."/>
        </authorList>
    </citation>
    <scope>NUCLEOTIDE SEQUENCE [LARGE SCALE GENOMIC DNA]</scope>
    <source>
        <strain evidence="2 3">HMF7620</strain>
    </source>
</reference>
<evidence type="ECO:0000313" key="2">
    <source>
        <dbReference type="EMBL" id="MVN89387.1"/>
    </source>
</evidence>
<name>A0A7C9HV22_9DEIO</name>
<keyword evidence="3" id="KW-1185">Reference proteome</keyword>
<evidence type="ECO:0000256" key="1">
    <source>
        <dbReference type="SAM" id="MobiDB-lite"/>
    </source>
</evidence>
<accession>A0A7C9HV22</accession>
<comment type="caution">
    <text evidence="2">The sequence shown here is derived from an EMBL/GenBank/DDBJ whole genome shotgun (WGS) entry which is preliminary data.</text>
</comment>
<feature type="region of interest" description="Disordered" evidence="1">
    <location>
        <begin position="1"/>
        <end position="22"/>
    </location>
</feature>
<dbReference type="EMBL" id="WQLB01000058">
    <property type="protein sequence ID" value="MVN89387.1"/>
    <property type="molecule type" value="Genomic_DNA"/>
</dbReference>
<dbReference type="RefSeq" id="WP_157461646.1">
    <property type="nucleotide sequence ID" value="NZ_WQLB01000058.1"/>
</dbReference>
<proteinExistence type="predicted"/>
<protein>
    <submittedName>
        <fullName evidence="2">Uncharacterized protein</fullName>
    </submittedName>
</protein>
<dbReference type="Proteomes" id="UP000483286">
    <property type="component" value="Unassembled WGS sequence"/>
</dbReference>
<organism evidence="2 3">
    <name type="scientific">Deinococcus arboris</name>
    <dbReference type="NCBI Taxonomy" id="2682977"/>
    <lineage>
        <taxon>Bacteria</taxon>
        <taxon>Thermotogati</taxon>
        <taxon>Deinococcota</taxon>
        <taxon>Deinococci</taxon>
        <taxon>Deinococcales</taxon>
        <taxon>Deinococcaceae</taxon>
        <taxon>Deinococcus</taxon>
    </lineage>
</organism>
<gene>
    <name evidence="2" type="ORF">GO986_21870</name>
</gene>
<sequence length="112" mass="11239">MIDAQTGSGASAPPGTMTIMATGATTPAKPAASAGLYTVPLGSTEPLRKGVAKLQFKVTTPLMKRAAHFLLNQLSGGWDKRIIPAIHAALRAKGVPTSECPAGTSGPTAAAS</sequence>
<dbReference type="AlphaFoldDB" id="A0A7C9HV22"/>
<evidence type="ECO:0000313" key="3">
    <source>
        <dbReference type="Proteomes" id="UP000483286"/>
    </source>
</evidence>